<keyword evidence="1" id="KW-0472">Membrane</keyword>
<feature type="transmembrane region" description="Helical" evidence="1">
    <location>
        <begin position="130"/>
        <end position="149"/>
    </location>
</feature>
<keyword evidence="1" id="KW-0812">Transmembrane</keyword>
<comment type="caution">
    <text evidence="2">The sequence shown here is derived from an EMBL/GenBank/DDBJ whole genome shotgun (WGS) entry which is preliminary data.</text>
</comment>
<sequence length="198" mass="21570">MVVNLLPGPGRWQLLAVYLLLATPPLRDWLEAGMVMHMLVQLPLLAGLGVLAVRRLPARLRNRLDRCNAAGVPLTLLALFAIAFWMLPRSLDAALNQPAMELAKFVSLPLLVGAPLALSWRRLPAVGRGFLWSNLLSMLVVLGWLYSAAPVRVCTNYLVDQQQLLGRGLLLLALGLALWLAGQVLFGDSPRRAAQATG</sequence>
<accession>A0A426QKX3</accession>
<evidence type="ECO:0008006" key="4">
    <source>
        <dbReference type="Google" id="ProtNLM"/>
    </source>
</evidence>
<dbReference type="EMBL" id="QZMU01000001">
    <property type="protein sequence ID" value="RRQ22400.1"/>
    <property type="molecule type" value="Genomic_DNA"/>
</dbReference>
<keyword evidence="3" id="KW-1185">Reference proteome</keyword>
<proteinExistence type="predicted"/>
<protein>
    <recommendedName>
        <fullName evidence="4">Transmembrane protein</fullName>
    </recommendedName>
</protein>
<feature type="transmembrane region" description="Helical" evidence="1">
    <location>
        <begin position="99"/>
        <end position="118"/>
    </location>
</feature>
<name>A0A426QKX3_9GAMM</name>
<evidence type="ECO:0000313" key="3">
    <source>
        <dbReference type="Proteomes" id="UP000287798"/>
    </source>
</evidence>
<reference evidence="2 3" key="1">
    <citation type="journal article" date="2010" name="Int. J. Syst. Evol. Microbiol.">
        <title>Thiohalobacter thiocyanaticus gen. nov., sp. nov., a moderately halophilic, sulfur-oxidizing gammaproteobacterium from hypersaline lakes, that utilizes thiocyanate.</title>
        <authorList>
            <person name="Sorokin D.Y."/>
            <person name="Kovaleva O.L."/>
            <person name="Tourova T.P."/>
            <person name="Muyzer G."/>
        </authorList>
    </citation>
    <scope>NUCLEOTIDE SEQUENCE [LARGE SCALE GENOMIC DNA]</scope>
    <source>
        <strain evidence="2 3">Hrh1</strain>
    </source>
</reference>
<gene>
    <name evidence="2" type="ORF">D6C00_10860</name>
</gene>
<evidence type="ECO:0000256" key="1">
    <source>
        <dbReference type="SAM" id="Phobius"/>
    </source>
</evidence>
<feature type="transmembrane region" description="Helical" evidence="1">
    <location>
        <begin position="169"/>
        <end position="186"/>
    </location>
</feature>
<dbReference type="OrthoDB" id="2388670at2"/>
<feature type="transmembrane region" description="Helical" evidence="1">
    <location>
        <begin position="34"/>
        <end position="56"/>
    </location>
</feature>
<dbReference type="Proteomes" id="UP000287798">
    <property type="component" value="Unassembled WGS sequence"/>
</dbReference>
<feature type="transmembrane region" description="Helical" evidence="1">
    <location>
        <begin position="68"/>
        <end position="87"/>
    </location>
</feature>
<organism evidence="2 3">
    <name type="scientific">Thiohalobacter thiocyanaticus</name>
    <dbReference type="NCBI Taxonomy" id="585455"/>
    <lineage>
        <taxon>Bacteria</taxon>
        <taxon>Pseudomonadati</taxon>
        <taxon>Pseudomonadota</taxon>
        <taxon>Gammaproteobacteria</taxon>
        <taxon>Thiohalobacterales</taxon>
        <taxon>Thiohalobacteraceae</taxon>
        <taxon>Thiohalobacter</taxon>
    </lineage>
</organism>
<evidence type="ECO:0000313" key="2">
    <source>
        <dbReference type="EMBL" id="RRQ22400.1"/>
    </source>
</evidence>
<keyword evidence="1" id="KW-1133">Transmembrane helix</keyword>
<dbReference type="AlphaFoldDB" id="A0A426QKX3"/>